<dbReference type="OrthoDB" id="1664418at2"/>
<feature type="domain" description="Cyclic nucleotide-binding" evidence="4">
    <location>
        <begin position="48"/>
        <end position="145"/>
    </location>
</feature>
<accession>A0A1G9RV95</accession>
<gene>
    <name evidence="5" type="ORF">SAMN04488502_103117</name>
</gene>
<dbReference type="SUPFAM" id="SSF51206">
    <property type="entry name" value="cAMP-binding domain-like"/>
    <property type="match status" value="1"/>
</dbReference>
<dbReference type="SUPFAM" id="SSF46785">
    <property type="entry name" value="Winged helix' DNA-binding domain"/>
    <property type="match status" value="1"/>
</dbReference>
<dbReference type="GO" id="GO:0006355">
    <property type="term" value="P:regulation of DNA-templated transcription"/>
    <property type="evidence" value="ECO:0007669"/>
    <property type="project" value="InterPro"/>
</dbReference>
<dbReference type="Proteomes" id="UP000214880">
    <property type="component" value="Unassembled WGS sequence"/>
</dbReference>
<keyword evidence="5" id="KW-0675">Receptor</keyword>
<dbReference type="InterPro" id="IPR000595">
    <property type="entry name" value="cNMP-bd_dom"/>
</dbReference>
<dbReference type="InterPro" id="IPR036390">
    <property type="entry name" value="WH_DNA-bd_sf"/>
</dbReference>
<dbReference type="AlphaFoldDB" id="A0A1G9RV95"/>
<sequence>MAEEKADRLKNLIAGAKEEKACQWIAGILQFMPEDLQQKCRLVHRNKGATLMRVGDEAQSVYLLIDGEVKIMNELPRGIIYALGNLRAPGILGENEVLTGIPYYRGTVMCETDCKFIYLSKNDFLLWMKESHDALYRVTIQIIEKNLSQVSRDRVFLFSTGEKRLAYLLARYFEQKAEAGICVLHIPRSKLADEIGFCMKTVDRCIAKFKQLDMIGRHGAKITITKAQYTKLREYFG</sequence>
<dbReference type="GO" id="GO:0003677">
    <property type="term" value="F:DNA binding"/>
    <property type="evidence" value="ECO:0007669"/>
    <property type="project" value="UniProtKB-KW"/>
</dbReference>
<name>A0A1G9RV95_9FIRM</name>
<evidence type="ECO:0000256" key="3">
    <source>
        <dbReference type="ARBA" id="ARBA00023163"/>
    </source>
</evidence>
<evidence type="ECO:0000259" key="4">
    <source>
        <dbReference type="PROSITE" id="PS50042"/>
    </source>
</evidence>
<reference evidence="5 6" key="1">
    <citation type="submission" date="2016-10" db="EMBL/GenBank/DDBJ databases">
        <authorList>
            <person name="de Groot N.N."/>
        </authorList>
    </citation>
    <scope>NUCLEOTIDE SEQUENCE [LARGE SCALE GENOMIC DNA]</scope>
    <source>
        <strain evidence="5 6">DSM 1736</strain>
    </source>
</reference>
<dbReference type="Gene3D" id="1.10.10.10">
    <property type="entry name" value="Winged helix-like DNA-binding domain superfamily/Winged helix DNA-binding domain"/>
    <property type="match status" value="1"/>
</dbReference>
<dbReference type="CDD" id="cd00038">
    <property type="entry name" value="CAP_ED"/>
    <property type="match status" value="1"/>
</dbReference>
<protein>
    <submittedName>
        <fullName evidence="5">CRP/FNR family transcriptional regulator, cyclic AMP receptor protein</fullName>
    </submittedName>
</protein>
<proteinExistence type="predicted"/>
<dbReference type="InterPro" id="IPR012318">
    <property type="entry name" value="HTH_CRP"/>
</dbReference>
<dbReference type="Pfam" id="PF13545">
    <property type="entry name" value="HTH_Crp_2"/>
    <property type="match status" value="1"/>
</dbReference>
<keyword evidence="1" id="KW-0805">Transcription regulation</keyword>
<dbReference type="InterPro" id="IPR036388">
    <property type="entry name" value="WH-like_DNA-bd_sf"/>
</dbReference>
<dbReference type="EMBL" id="FNHB01000003">
    <property type="protein sequence ID" value="SDM27133.1"/>
    <property type="molecule type" value="Genomic_DNA"/>
</dbReference>
<dbReference type="RefSeq" id="WP_092071519.1">
    <property type="nucleotide sequence ID" value="NZ_FNHB01000003.1"/>
</dbReference>
<dbReference type="STRING" id="146817.SAMN04488502_103117"/>
<dbReference type="PROSITE" id="PS50042">
    <property type="entry name" value="CNMP_BINDING_3"/>
    <property type="match status" value="1"/>
</dbReference>
<keyword evidence="3" id="KW-0804">Transcription</keyword>
<evidence type="ECO:0000256" key="1">
    <source>
        <dbReference type="ARBA" id="ARBA00023015"/>
    </source>
</evidence>
<dbReference type="Pfam" id="PF00027">
    <property type="entry name" value="cNMP_binding"/>
    <property type="match status" value="1"/>
</dbReference>
<keyword evidence="6" id="KW-1185">Reference proteome</keyword>
<dbReference type="InterPro" id="IPR014710">
    <property type="entry name" value="RmlC-like_jellyroll"/>
</dbReference>
<keyword evidence="2" id="KW-0238">DNA-binding</keyword>
<organism evidence="5 6">
    <name type="scientific">Dendrosporobacter quercicolus</name>
    <dbReference type="NCBI Taxonomy" id="146817"/>
    <lineage>
        <taxon>Bacteria</taxon>
        <taxon>Bacillati</taxon>
        <taxon>Bacillota</taxon>
        <taxon>Negativicutes</taxon>
        <taxon>Selenomonadales</taxon>
        <taxon>Sporomusaceae</taxon>
        <taxon>Dendrosporobacter</taxon>
    </lineage>
</organism>
<evidence type="ECO:0000313" key="5">
    <source>
        <dbReference type="EMBL" id="SDM27133.1"/>
    </source>
</evidence>
<dbReference type="Gene3D" id="2.60.120.10">
    <property type="entry name" value="Jelly Rolls"/>
    <property type="match status" value="1"/>
</dbReference>
<evidence type="ECO:0000256" key="2">
    <source>
        <dbReference type="ARBA" id="ARBA00023125"/>
    </source>
</evidence>
<evidence type="ECO:0000313" key="6">
    <source>
        <dbReference type="Proteomes" id="UP000214880"/>
    </source>
</evidence>
<dbReference type="InterPro" id="IPR018490">
    <property type="entry name" value="cNMP-bd_dom_sf"/>
</dbReference>